<dbReference type="PIRSF" id="PIRSF019345">
    <property type="entry name" value="ScpB"/>
    <property type="match status" value="1"/>
</dbReference>
<dbReference type="PANTHER" id="PTHR34298:SF2">
    <property type="entry name" value="SEGREGATION AND CONDENSATION PROTEIN B"/>
    <property type="match status" value="1"/>
</dbReference>
<evidence type="ECO:0000313" key="6">
    <source>
        <dbReference type="EMBL" id="PJJ74914.1"/>
    </source>
</evidence>
<dbReference type="Gene3D" id="1.10.10.10">
    <property type="entry name" value="Winged helix-like DNA-binding domain superfamily/Winged helix DNA-binding domain"/>
    <property type="match status" value="2"/>
</dbReference>
<evidence type="ECO:0000256" key="1">
    <source>
        <dbReference type="ARBA" id="ARBA00022490"/>
    </source>
</evidence>
<evidence type="ECO:0000256" key="2">
    <source>
        <dbReference type="ARBA" id="ARBA00022618"/>
    </source>
</evidence>
<dbReference type="NCBIfam" id="TIGR00281">
    <property type="entry name" value="SMC-Scp complex subunit ScpB"/>
    <property type="match status" value="1"/>
</dbReference>
<comment type="caution">
    <text evidence="6">The sequence shown here is derived from an EMBL/GenBank/DDBJ whole genome shotgun (WGS) entry which is preliminary data.</text>
</comment>
<keyword evidence="2" id="KW-0132">Cell division</keyword>
<dbReference type="InterPro" id="IPR036390">
    <property type="entry name" value="WH_DNA-bd_sf"/>
</dbReference>
<dbReference type="GO" id="GO:0051304">
    <property type="term" value="P:chromosome separation"/>
    <property type="evidence" value="ECO:0007669"/>
    <property type="project" value="InterPro"/>
</dbReference>
<feature type="region of interest" description="Disordered" evidence="5">
    <location>
        <begin position="192"/>
        <end position="232"/>
    </location>
</feature>
<proteinExistence type="predicted"/>
<evidence type="ECO:0000256" key="4">
    <source>
        <dbReference type="ARBA" id="ARBA00023306"/>
    </source>
</evidence>
<evidence type="ECO:0000256" key="3">
    <source>
        <dbReference type="ARBA" id="ARBA00022829"/>
    </source>
</evidence>
<dbReference type="InterPro" id="IPR036388">
    <property type="entry name" value="WH-like_DNA-bd_sf"/>
</dbReference>
<dbReference type="InterPro" id="IPR005234">
    <property type="entry name" value="ScpB_csome_segregation"/>
</dbReference>
<gene>
    <name evidence="6" type="ORF">BXY57_0479</name>
</gene>
<dbReference type="Pfam" id="PF04079">
    <property type="entry name" value="SMC_ScpB"/>
    <property type="match status" value="1"/>
</dbReference>
<dbReference type="GO" id="GO:0051301">
    <property type="term" value="P:cell division"/>
    <property type="evidence" value="ECO:0007669"/>
    <property type="project" value="UniProtKB-KW"/>
</dbReference>
<sequence length="232" mass="26115">MELTQLIPHVEALIFAADHPLTVSEITTLVNKAFGFLDHMIPEDQVEAAIQAVVEKYADENFPFEVKYRGGGYQFLTKKIYFKTVAQLNGDKFLKRLSAAALETLAIIAYRQPVSKAEIEYIRGVNADYAIQKLLEKELIVISGRSEDQPGKPLLYSTSRLFMDYFGLNGPEDLPPLQEFSDDTLMKDFRLQDNTPSQEHDTTYMVSEDGTLQPVPQQDDDQASENSAAEDV</sequence>
<dbReference type="EMBL" id="PGFG01000001">
    <property type="protein sequence ID" value="PJJ74914.1"/>
    <property type="molecule type" value="Genomic_DNA"/>
</dbReference>
<keyword evidence="7" id="KW-1185">Reference proteome</keyword>
<dbReference type="RefSeq" id="WP_100313592.1">
    <property type="nucleotide sequence ID" value="NZ_PGFG01000001.1"/>
</dbReference>
<protein>
    <submittedName>
        <fullName evidence="6">Condensin subunit ScpB</fullName>
    </submittedName>
</protein>
<dbReference type="OrthoDB" id="9806226at2"/>
<dbReference type="Proteomes" id="UP000230000">
    <property type="component" value="Unassembled WGS sequence"/>
</dbReference>
<keyword evidence="4" id="KW-0131">Cell cycle</keyword>
<evidence type="ECO:0000313" key="7">
    <source>
        <dbReference type="Proteomes" id="UP000230000"/>
    </source>
</evidence>
<keyword evidence="3" id="KW-0159">Chromosome partition</keyword>
<name>A0A2M9CSM1_9BACT</name>
<organism evidence="6 7">
    <name type="scientific">Thermoflavifilum aggregans</name>
    <dbReference type="NCBI Taxonomy" id="454188"/>
    <lineage>
        <taxon>Bacteria</taxon>
        <taxon>Pseudomonadati</taxon>
        <taxon>Bacteroidota</taxon>
        <taxon>Chitinophagia</taxon>
        <taxon>Chitinophagales</taxon>
        <taxon>Chitinophagaceae</taxon>
        <taxon>Thermoflavifilum</taxon>
    </lineage>
</organism>
<reference evidence="6 7" key="1">
    <citation type="submission" date="2017-11" db="EMBL/GenBank/DDBJ databases">
        <title>Genomic Encyclopedia of Archaeal and Bacterial Type Strains, Phase II (KMG-II): From Individual Species to Whole Genera.</title>
        <authorList>
            <person name="Goeker M."/>
        </authorList>
    </citation>
    <scope>NUCLEOTIDE SEQUENCE [LARGE SCALE GENOMIC DNA]</scope>
    <source>
        <strain evidence="6 7">DSM 27268</strain>
    </source>
</reference>
<keyword evidence="1" id="KW-0963">Cytoplasm</keyword>
<dbReference type="SUPFAM" id="SSF46785">
    <property type="entry name" value="Winged helix' DNA-binding domain"/>
    <property type="match status" value="2"/>
</dbReference>
<feature type="compositionally biased region" description="Acidic residues" evidence="5">
    <location>
        <begin position="218"/>
        <end position="232"/>
    </location>
</feature>
<evidence type="ECO:0000256" key="5">
    <source>
        <dbReference type="SAM" id="MobiDB-lite"/>
    </source>
</evidence>
<dbReference type="AlphaFoldDB" id="A0A2M9CSM1"/>
<dbReference type="PANTHER" id="PTHR34298">
    <property type="entry name" value="SEGREGATION AND CONDENSATION PROTEIN B"/>
    <property type="match status" value="1"/>
</dbReference>
<accession>A0A2M9CSM1</accession>